<feature type="transmembrane region" description="Helical" evidence="6">
    <location>
        <begin position="86"/>
        <end position="119"/>
    </location>
</feature>
<reference evidence="8 9" key="1">
    <citation type="submission" date="2021-01" db="EMBL/GenBank/DDBJ databases">
        <title>Genomic Encyclopedia of Type Strains, Phase IV (KMG-IV): sequencing the most valuable type-strain genomes for metagenomic binning, comparative biology and taxonomic classification.</title>
        <authorList>
            <person name="Goeker M."/>
        </authorList>
    </citation>
    <scope>NUCLEOTIDE SEQUENCE [LARGE SCALE GENOMIC DNA]</scope>
    <source>
        <strain evidence="8 9">DSM 25540</strain>
    </source>
</reference>
<proteinExistence type="predicted"/>
<dbReference type="PANTHER" id="PTHR35007">
    <property type="entry name" value="INTEGRAL MEMBRANE PROTEIN-RELATED"/>
    <property type="match status" value="1"/>
</dbReference>
<comment type="subcellular location">
    <subcellularLocation>
        <location evidence="1">Cell membrane</location>
        <topology evidence="1">Multi-pass membrane protein</topology>
    </subcellularLocation>
</comment>
<evidence type="ECO:0000256" key="1">
    <source>
        <dbReference type="ARBA" id="ARBA00004651"/>
    </source>
</evidence>
<evidence type="ECO:0000256" key="5">
    <source>
        <dbReference type="ARBA" id="ARBA00023136"/>
    </source>
</evidence>
<evidence type="ECO:0000313" key="8">
    <source>
        <dbReference type="EMBL" id="MBM7634996.1"/>
    </source>
</evidence>
<organism evidence="8 9">
    <name type="scientific">Geomicrobium sediminis</name>
    <dbReference type="NCBI Taxonomy" id="1347788"/>
    <lineage>
        <taxon>Bacteria</taxon>
        <taxon>Bacillati</taxon>
        <taxon>Bacillota</taxon>
        <taxon>Bacilli</taxon>
        <taxon>Bacillales</taxon>
        <taxon>Geomicrobium</taxon>
    </lineage>
</organism>
<keyword evidence="3 6" id="KW-0812">Transmembrane</keyword>
<dbReference type="EMBL" id="JAFBEC010000021">
    <property type="protein sequence ID" value="MBM7634996.1"/>
    <property type="molecule type" value="Genomic_DNA"/>
</dbReference>
<comment type="caution">
    <text evidence="8">The sequence shown here is derived from an EMBL/GenBank/DDBJ whole genome shotgun (WGS) entry which is preliminary data.</text>
</comment>
<name>A0ABS2PIS5_9BACL</name>
<keyword evidence="2" id="KW-1003">Cell membrane</keyword>
<feature type="transmembrane region" description="Helical" evidence="6">
    <location>
        <begin position="20"/>
        <end position="47"/>
    </location>
</feature>
<evidence type="ECO:0000313" key="9">
    <source>
        <dbReference type="Proteomes" id="UP000741863"/>
    </source>
</evidence>
<accession>A0ABS2PIS5</accession>
<keyword evidence="5 6" id="KW-0472">Membrane</keyword>
<evidence type="ECO:0000256" key="6">
    <source>
        <dbReference type="SAM" id="Phobius"/>
    </source>
</evidence>
<dbReference type="InterPro" id="IPR042094">
    <property type="entry name" value="T2SS_GspF_sf"/>
</dbReference>
<dbReference type="InterPro" id="IPR018076">
    <property type="entry name" value="T2SS_GspF_dom"/>
</dbReference>
<gene>
    <name evidence="8" type="ORF">JOD17_004139</name>
</gene>
<protein>
    <submittedName>
        <fullName evidence="8">Tight adherence protein B</fullName>
    </submittedName>
</protein>
<feature type="transmembrane region" description="Helical" evidence="6">
    <location>
        <begin position="261"/>
        <end position="278"/>
    </location>
</feature>
<dbReference type="Proteomes" id="UP000741863">
    <property type="component" value="Unassembled WGS sequence"/>
</dbReference>
<evidence type="ECO:0000256" key="3">
    <source>
        <dbReference type="ARBA" id="ARBA00022692"/>
    </source>
</evidence>
<sequence>MKNQRWSITILEEWTSMLLTYIAIVVLLLIMLKAIVELTQILIYGTVPQKKILEKSFKRLEGRKKSVYSTKSTEERQASKRRMNMLQAAAICLILFLLGMMLFRSVFFAIMIALLGLLYPKVKASHDQQKQEKVMLLQFRDAILSLASSLKAGTSLQVALRRCETDMTRELQLQNDKPMLDALERINGDIQLGTPVEDALQTFKNEHDIEDIAQFVDAIIMTRTKGGNLADVIDNTAESISDKIMIQQEIKVATAQKKMEASLLTFMPVGIVVILMMLNPDYMQPMYDQTLGTFMLFAAVLMLIANYFIGRKVTNIDV</sequence>
<evidence type="ECO:0000256" key="4">
    <source>
        <dbReference type="ARBA" id="ARBA00022989"/>
    </source>
</evidence>
<evidence type="ECO:0000259" key="7">
    <source>
        <dbReference type="Pfam" id="PF00482"/>
    </source>
</evidence>
<dbReference type="PANTHER" id="PTHR35007:SF1">
    <property type="entry name" value="PILUS ASSEMBLY PROTEIN"/>
    <property type="match status" value="1"/>
</dbReference>
<keyword evidence="4 6" id="KW-1133">Transmembrane helix</keyword>
<dbReference type="Pfam" id="PF00482">
    <property type="entry name" value="T2SSF"/>
    <property type="match status" value="1"/>
</dbReference>
<keyword evidence="9" id="KW-1185">Reference proteome</keyword>
<evidence type="ECO:0000256" key="2">
    <source>
        <dbReference type="ARBA" id="ARBA00022475"/>
    </source>
</evidence>
<feature type="domain" description="Type II secretion system protein GspF" evidence="7">
    <location>
        <begin position="144"/>
        <end position="276"/>
    </location>
</feature>
<feature type="transmembrane region" description="Helical" evidence="6">
    <location>
        <begin position="290"/>
        <end position="309"/>
    </location>
</feature>
<dbReference type="Gene3D" id="1.20.81.30">
    <property type="entry name" value="Type II secretion system (T2SS), domain F"/>
    <property type="match status" value="1"/>
</dbReference>
<dbReference type="RefSeq" id="WP_204699739.1">
    <property type="nucleotide sequence ID" value="NZ_JAFBEC010000021.1"/>
</dbReference>